<proteinExistence type="predicted"/>
<dbReference type="Gene3D" id="1.10.10.10">
    <property type="entry name" value="Winged helix-like DNA-binding domain superfamily/Winged helix DNA-binding domain"/>
    <property type="match status" value="1"/>
</dbReference>
<feature type="region of interest" description="Disordered" evidence="1">
    <location>
        <begin position="80"/>
        <end position="117"/>
    </location>
</feature>
<reference evidence="2" key="1">
    <citation type="journal article" date="2010" name="Insect Mol. Biol.">
        <title>The draft genome sequence of Arsenophonus nasoniae, son-killer bacterium of Nasonia vitripennis, reveals genes associated with virulence and symbiosis.</title>
        <authorList>
            <person name="Wilkes T."/>
            <person name="Darby A.C."/>
            <person name="Choi J."/>
            <person name="Colborne J.K."/>
            <person name="Werren J.H."/>
            <person name="Hurst G.D.D."/>
        </authorList>
    </citation>
    <scope>NUCLEOTIDE SEQUENCE</scope>
</reference>
<dbReference type="EMBL" id="FN545243">
    <property type="protein sequence ID" value="CBA74721.1"/>
    <property type="molecule type" value="Genomic_DNA"/>
</dbReference>
<gene>
    <name evidence="2" type="ORF">ARN_24730</name>
</gene>
<accession>D2U1N9</accession>
<dbReference type="AlphaFoldDB" id="D2U1N9"/>
<evidence type="ECO:0000313" key="2">
    <source>
        <dbReference type="EMBL" id="CBA74721.1"/>
    </source>
</evidence>
<dbReference type="Pfam" id="PF13730">
    <property type="entry name" value="HTH_36"/>
    <property type="match status" value="1"/>
</dbReference>
<protein>
    <submittedName>
        <fullName evidence="2">Conserved hypothetical phage protein</fullName>
    </submittedName>
</protein>
<evidence type="ECO:0000256" key="1">
    <source>
        <dbReference type="SAM" id="MobiDB-lite"/>
    </source>
</evidence>
<name>D2U1N9_9GAMM</name>
<sequence>MKASQKLLLLALADRADEHHCCYPSIQRLSNDTGLDRKTICRQINKMIAEGLIIDTGERKGVTKQVKVLRLNIELEHTQKRNSTEIGNDPKNGTLKDPKNGTQNLSVEPNIESKDLNTQNPIEKNTIKISRYAFEGEVIRLNQKDFEQWASIFSDIDLLQELKRFDFEFSKEKPKNWFSALSAKLNYQNETARKRKQQRQPVTNQSTMTIAKNGLVFF</sequence>
<organism evidence="2">
    <name type="scientific">Arsenophonus nasoniae</name>
    <name type="common">son-killer infecting Nasonia vitripennis</name>
    <dbReference type="NCBI Taxonomy" id="638"/>
    <lineage>
        <taxon>Bacteria</taxon>
        <taxon>Pseudomonadati</taxon>
        <taxon>Pseudomonadota</taxon>
        <taxon>Gammaproteobacteria</taxon>
        <taxon>Enterobacterales</taxon>
        <taxon>Morganellaceae</taxon>
        <taxon>Arsenophonus</taxon>
    </lineage>
</organism>
<dbReference type="InterPro" id="IPR036388">
    <property type="entry name" value="WH-like_DNA-bd_sf"/>
</dbReference>